<dbReference type="EMBL" id="JAFBDZ010000001">
    <property type="protein sequence ID" value="MBM7584095.1"/>
    <property type="molecule type" value="Genomic_DNA"/>
</dbReference>
<protein>
    <submittedName>
        <fullName evidence="2">YhcN/YlaJ family sporulation lipoprotein</fullName>
    </submittedName>
</protein>
<comment type="caution">
    <text evidence="2">The sequence shown here is derived from an EMBL/GenBank/DDBJ whole genome shotgun (WGS) entry which is preliminary data.</text>
</comment>
<dbReference type="NCBIfam" id="TIGR02898">
    <property type="entry name" value="spore_YhcN_YlaJ"/>
    <property type="match status" value="1"/>
</dbReference>
<dbReference type="Proteomes" id="UP001646157">
    <property type="component" value="Unassembled WGS sequence"/>
</dbReference>
<proteinExistence type="predicted"/>
<dbReference type="InterPro" id="IPR014247">
    <property type="entry name" value="Spore_lipoprot_YhcN/YlaJ"/>
</dbReference>
<sequence length="166" mass="18491">MKKMLTAGSSLLLILMLGACGANDNEESLDNNNDTDFQNVNYTGDDQMGNQDNNNEYDIAEKAADKVTNIKEVERAYVLTTENNAFVAADLKGNDTDNKMTDELEKRIADTVRSTDKNIENVNVSTNPDFIDSMRNYGDRVREGDPIEGLAEELGNMIQRVFPDAR</sequence>
<dbReference type="Pfam" id="PF09580">
    <property type="entry name" value="Spore_YhcN_YlaJ"/>
    <property type="match status" value="1"/>
</dbReference>
<evidence type="ECO:0000256" key="1">
    <source>
        <dbReference type="SAM" id="SignalP"/>
    </source>
</evidence>
<keyword evidence="3" id="KW-1185">Reference proteome</keyword>
<keyword evidence="1" id="KW-0732">Signal</keyword>
<accession>A0ABS2N8C3</accession>
<dbReference type="InterPro" id="IPR019076">
    <property type="entry name" value="Spore_lipoprot_YhcN/YlaJ-like"/>
</dbReference>
<organism evidence="2 3">
    <name type="scientific">Rossellomorea pakistanensis</name>
    <dbReference type="NCBI Taxonomy" id="992288"/>
    <lineage>
        <taxon>Bacteria</taxon>
        <taxon>Bacillati</taxon>
        <taxon>Bacillota</taxon>
        <taxon>Bacilli</taxon>
        <taxon>Bacillales</taxon>
        <taxon>Bacillaceae</taxon>
        <taxon>Rossellomorea</taxon>
    </lineage>
</organism>
<evidence type="ECO:0000313" key="3">
    <source>
        <dbReference type="Proteomes" id="UP001646157"/>
    </source>
</evidence>
<dbReference type="RefSeq" id="WP_205168285.1">
    <property type="nucleotide sequence ID" value="NZ_JAFBDZ010000001.1"/>
</dbReference>
<gene>
    <name evidence="2" type="ORF">JOC86_000632</name>
</gene>
<name>A0ABS2N8C3_9BACI</name>
<keyword evidence="2" id="KW-0449">Lipoprotein</keyword>
<evidence type="ECO:0000313" key="2">
    <source>
        <dbReference type="EMBL" id="MBM7584095.1"/>
    </source>
</evidence>
<reference evidence="2 3" key="1">
    <citation type="submission" date="2021-01" db="EMBL/GenBank/DDBJ databases">
        <title>Genomic Encyclopedia of Type Strains, Phase IV (KMG-IV): sequencing the most valuable type-strain genomes for metagenomic binning, comparative biology and taxonomic classification.</title>
        <authorList>
            <person name="Goeker M."/>
        </authorList>
    </citation>
    <scope>NUCLEOTIDE SEQUENCE [LARGE SCALE GENOMIC DNA]</scope>
    <source>
        <strain evidence="2 3">DSM 24834</strain>
    </source>
</reference>
<feature type="signal peptide" evidence="1">
    <location>
        <begin position="1"/>
        <end position="24"/>
    </location>
</feature>
<dbReference type="PROSITE" id="PS51257">
    <property type="entry name" value="PROKAR_LIPOPROTEIN"/>
    <property type="match status" value="1"/>
</dbReference>
<feature type="chain" id="PRO_5045088242" evidence="1">
    <location>
        <begin position="25"/>
        <end position="166"/>
    </location>
</feature>